<evidence type="ECO:0000313" key="2">
    <source>
        <dbReference type="Proteomes" id="UP000005845"/>
    </source>
</evidence>
<name>H5U1C4_9ACTN</name>
<accession>H5U1C4</accession>
<organism evidence="1 2">
    <name type="scientific">Gordonia sputi NBRC 100414</name>
    <dbReference type="NCBI Taxonomy" id="1089453"/>
    <lineage>
        <taxon>Bacteria</taxon>
        <taxon>Bacillati</taxon>
        <taxon>Actinomycetota</taxon>
        <taxon>Actinomycetes</taxon>
        <taxon>Mycobacteriales</taxon>
        <taxon>Gordoniaceae</taxon>
        <taxon>Gordonia</taxon>
    </lineage>
</organism>
<gene>
    <name evidence="1" type="ORF">GOSPT_070_00200</name>
</gene>
<dbReference type="Proteomes" id="UP000005845">
    <property type="component" value="Unassembled WGS sequence"/>
</dbReference>
<sequence length="118" mass="12298">MTDPPHTGTMADGSLMCGNYTIPADQTTWTLVVNTGDVSCATARSVLEDFNAGKGTPTARNAASIDGFVCAGNPAGAIDETGVAEYCQDPATAQAIQSHTISDWHQAGHPTHFELEMS</sequence>
<dbReference type="EMBL" id="BAFC01000070">
    <property type="protein sequence ID" value="GAB39532.1"/>
    <property type="molecule type" value="Genomic_DNA"/>
</dbReference>
<evidence type="ECO:0000313" key="1">
    <source>
        <dbReference type="EMBL" id="GAB39532.1"/>
    </source>
</evidence>
<proteinExistence type="predicted"/>
<dbReference type="AlphaFoldDB" id="H5U1C4"/>
<reference evidence="1 2" key="1">
    <citation type="submission" date="2012-02" db="EMBL/GenBank/DDBJ databases">
        <title>Whole genome shotgun sequence of Gordonia sputi NBRC 100414.</title>
        <authorList>
            <person name="Yoshida I."/>
            <person name="Hosoyama A."/>
            <person name="Tsuchikane K."/>
            <person name="Katsumata H."/>
            <person name="Yamazaki S."/>
            <person name="Fujita N."/>
        </authorList>
    </citation>
    <scope>NUCLEOTIDE SEQUENCE [LARGE SCALE GENOMIC DNA]</scope>
    <source>
        <strain evidence="1 2">NBRC 100414</strain>
    </source>
</reference>
<comment type="caution">
    <text evidence="1">The sequence shown here is derived from an EMBL/GenBank/DDBJ whole genome shotgun (WGS) entry which is preliminary data.</text>
</comment>
<keyword evidence="2" id="KW-1185">Reference proteome</keyword>
<protein>
    <submittedName>
        <fullName evidence="1">Uncharacterized protein</fullName>
    </submittedName>
</protein>